<protein>
    <recommendedName>
        <fullName evidence="4">Pentatricopeptide repeat domain-containing protein</fullName>
    </recommendedName>
</protein>
<dbReference type="VEuPathDB" id="FungiDB:PV09_07903"/>
<dbReference type="AlphaFoldDB" id="A0A0D2A1J2"/>
<dbReference type="STRING" id="253628.A0A0D2A1J2"/>
<dbReference type="HOGENOM" id="CLU_295806_0_0_1"/>
<evidence type="ECO:0000313" key="2">
    <source>
        <dbReference type="EMBL" id="KIW00548.1"/>
    </source>
</evidence>
<feature type="region of interest" description="Disordered" evidence="1">
    <location>
        <begin position="57"/>
        <end position="88"/>
    </location>
</feature>
<feature type="compositionally biased region" description="Low complexity" evidence="1">
    <location>
        <begin position="909"/>
        <end position="921"/>
    </location>
</feature>
<sequence>MQTSLVRLRARPATSTALRPYASSAYHRRLKSDAAQERGSKVRERYNDAFNNVIRKVRTGSRESSTTESTSFSELNTTTQQQDVDADKVRKSNQFRKVLCENSGKSIDLQRGGFANASIPTKQGTSPKKLPFIDDAEETLRRGLDKDDTIQECDKWGKSPEIWLSLLRREARLKGSVGVEQVWTLIKEAEVELPARSAKAGQFWTILLSAPKLHDDVVAYAFQLYARTGRAFPPLYTMIMTYVLRTGSPTRTLGLHRRFLENYIIPRDALRKLAAPASLAQTNLGLEAFRTIYEDLHRICEPCYDQLIPALLSAGKFRQALRWHNILSKNNDSPSPEVARSEKMQVFLQLRQRVQEKQGARWRRLRAHELERAAQAKTILEQPGGSPRPSRDAETRTVPLVSNTAHHKSFKANNSFFTPPEPVLKSFAKSMENTAAIPRSHASTRGLLSSLVSEVQHAGTEGFSDEFCARLYATRALTISWVTSFLHAFSVKKIGPLALRELALRCESTEDLQYYIADLEDKGIAIGTSRFCRAIKRCANDGLVDILRGLLHSDQHPDSLDDERLQRNILNEAVLHHDGQAVHHTLTLMSMFAENPKEEYMNTLLCVYIRQQRINDVLTYANQMQLEAVKITRNTVQEAMHHLLRPRQRGKRPHMLDSRFSYDDLTIVTNLVLRALEAGTEIPEWALIELFKRHGMKNLDSVERFCHAIVDTYRSIVAKPAYDQGSRAKGFVSLSYLEGRQQPDEHSIRAGLPFGNPANPLKALFTPRSFQSIIEWGFLDGLRRLAVARDSHLRPHTRRSDWLTKYRRWPTGVPPPPPQQTFLRGLAIVQDLVDKGVHMWTTAVEAAIRLRLWMLFGPGRSKRRRNITAMALNPYGIVELLRAADKMWRGPTPLFAPVRELLQPLPPDSASSHQHAARSSSGISSATAALASHHNGDGEGFGAELPCDATRDGPPPSKTPQQDLTERQLRPQIEALVYIFWTARTLGVDGDMQENKKALTDDEWEKFLHRWARAAASKRFGA</sequence>
<dbReference type="InParanoid" id="A0A0D2A1J2"/>
<dbReference type="EMBL" id="KN847562">
    <property type="protein sequence ID" value="KIW00548.1"/>
    <property type="molecule type" value="Genomic_DNA"/>
</dbReference>
<gene>
    <name evidence="2" type="ORF">PV09_07903</name>
</gene>
<evidence type="ECO:0008006" key="4">
    <source>
        <dbReference type="Google" id="ProtNLM"/>
    </source>
</evidence>
<proteinExistence type="predicted"/>
<feature type="compositionally biased region" description="Low complexity" evidence="1">
    <location>
        <begin position="62"/>
        <end position="79"/>
    </location>
</feature>
<evidence type="ECO:0000313" key="3">
    <source>
        <dbReference type="Proteomes" id="UP000053259"/>
    </source>
</evidence>
<evidence type="ECO:0000256" key="1">
    <source>
        <dbReference type="SAM" id="MobiDB-lite"/>
    </source>
</evidence>
<feature type="region of interest" description="Disordered" evidence="1">
    <location>
        <begin position="376"/>
        <end position="395"/>
    </location>
</feature>
<feature type="region of interest" description="Disordered" evidence="1">
    <location>
        <begin position="905"/>
        <end position="967"/>
    </location>
</feature>
<accession>A0A0D2A1J2</accession>
<reference evidence="2 3" key="1">
    <citation type="submission" date="2015-01" db="EMBL/GenBank/DDBJ databases">
        <title>The Genome Sequence of Ochroconis gallopava CBS43764.</title>
        <authorList>
            <consortium name="The Broad Institute Genomics Platform"/>
            <person name="Cuomo C."/>
            <person name="de Hoog S."/>
            <person name="Gorbushina A."/>
            <person name="Stielow B."/>
            <person name="Teixiera M."/>
            <person name="Abouelleil A."/>
            <person name="Chapman S.B."/>
            <person name="Priest M."/>
            <person name="Young S.K."/>
            <person name="Wortman J."/>
            <person name="Nusbaum C."/>
            <person name="Birren B."/>
        </authorList>
    </citation>
    <scope>NUCLEOTIDE SEQUENCE [LARGE SCALE GENOMIC DNA]</scope>
    <source>
        <strain evidence="2 3">CBS 43764</strain>
    </source>
</reference>
<dbReference type="Proteomes" id="UP000053259">
    <property type="component" value="Unassembled WGS sequence"/>
</dbReference>
<keyword evidence="3" id="KW-1185">Reference proteome</keyword>
<dbReference type="OrthoDB" id="5366531at2759"/>
<organism evidence="2 3">
    <name type="scientific">Verruconis gallopava</name>
    <dbReference type="NCBI Taxonomy" id="253628"/>
    <lineage>
        <taxon>Eukaryota</taxon>
        <taxon>Fungi</taxon>
        <taxon>Dikarya</taxon>
        <taxon>Ascomycota</taxon>
        <taxon>Pezizomycotina</taxon>
        <taxon>Dothideomycetes</taxon>
        <taxon>Pleosporomycetidae</taxon>
        <taxon>Venturiales</taxon>
        <taxon>Sympoventuriaceae</taxon>
        <taxon>Verruconis</taxon>
    </lineage>
</organism>
<dbReference type="RefSeq" id="XP_016210417.1">
    <property type="nucleotide sequence ID" value="XM_016361735.1"/>
</dbReference>
<name>A0A0D2A1J2_9PEZI</name>
<dbReference type="GeneID" id="27315876"/>